<evidence type="ECO:0000256" key="4">
    <source>
        <dbReference type="PROSITE-ProRule" id="PRU00335"/>
    </source>
</evidence>
<dbReference type="InterPro" id="IPR036271">
    <property type="entry name" value="Tet_transcr_reg_TetR-rel_C_sf"/>
</dbReference>
<keyword evidence="3" id="KW-0804">Transcription</keyword>
<keyword evidence="1" id="KW-0805">Transcription regulation</keyword>
<gene>
    <name evidence="6" type="primary">kstR2</name>
    <name evidence="6" type="ORF">ERS008472_02187</name>
</gene>
<dbReference type="InterPro" id="IPR009057">
    <property type="entry name" value="Homeodomain-like_sf"/>
</dbReference>
<dbReference type="SUPFAM" id="SSF48498">
    <property type="entry name" value="Tetracyclin repressor-like, C-terminal domain"/>
    <property type="match status" value="1"/>
</dbReference>
<dbReference type="PROSITE" id="PS01081">
    <property type="entry name" value="HTH_TETR_1"/>
    <property type="match status" value="1"/>
</dbReference>
<feature type="domain" description="HTH tetR-type" evidence="5">
    <location>
        <begin position="10"/>
        <end position="70"/>
    </location>
</feature>
<evidence type="ECO:0000256" key="2">
    <source>
        <dbReference type="ARBA" id="ARBA00023125"/>
    </source>
</evidence>
<organism evidence="6 7">
    <name type="scientific">Yersinia thracica</name>
    <dbReference type="NCBI Taxonomy" id="2890319"/>
    <lineage>
        <taxon>Bacteria</taxon>
        <taxon>Pseudomonadati</taxon>
        <taxon>Pseudomonadota</taxon>
        <taxon>Gammaproteobacteria</taxon>
        <taxon>Enterobacterales</taxon>
        <taxon>Yersiniaceae</taxon>
        <taxon>Yersinia</taxon>
    </lineage>
</organism>
<reference evidence="7" key="1">
    <citation type="submission" date="2015-03" db="EMBL/GenBank/DDBJ databases">
        <authorList>
            <consortium name="Pathogen Informatics"/>
            <person name="Murphy D."/>
        </authorList>
    </citation>
    <scope>NUCLEOTIDE SEQUENCE [LARGE SCALE GENOMIC DNA]</scope>
    <source>
        <strain evidence="7">IP6945</strain>
    </source>
</reference>
<dbReference type="Gene3D" id="1.10.357.10">
    <property type="entry name" value="Tetracycline Repressor, domain 2"/>
    <property type="match status" value="1"/>
</dbReference>
<dbReference type="PRINTS" id="PR00455">
    <property type="entry name" value="HTHTETR"/>
</dbReference>
<evidence type="ECO:0000313" key="6">
    <source>
        <dbReference type="EMBL" id="CNH73288.1"/>
    </source>
</evidence>
<proteinExistence type="predicted"/>
<dbReference type="PROSITE" id="PS50977">
    <property type="entry name" value="HTH_TETR_2"/>
    <property type="match status" value="1"/>
</dbReference>
<dbReference type="InterPro" id="IPR001647">
    <property type="entry name" value="HTH_TetR"/>
</dbReference>
<accession>A0A0T9PMU6</accession>
<feature type="DNA-binding region" description="H-T-H motif" evidence="4">
    <location>
        <begin position="33"/>
        <end position="52"/>
    </location>
</feature>
<evidence type="ECO:0000256" key="3">
    <source>
        <dbReference type="ARBA" id="ARBA00023163"/>
    </source>
</evidence>
<sequence length="193" mass="20792">MARVSKQQMALNREAIVETSSQLFRARGLNGVSVNDLMAAVGLTHGGFYGHFASKDELAAIASRKALDDSSTRWQEISSQPGQNTLRTLVEFYLSPTHRDHAENGCAITALASDVARENDENPVCEVYLSGVKSLLARLESISEIDDPEQRRQHALAQLAMLSGALTLARATAGDKLSDELLDAAKKALLGGK</sequence>
<keyword evidence="2 4" id="KW-0238">DNA-binding</keyword>
<dbReference type="PANTHER" id="PTHR47506:SF7">
    <property type="entry name" value="TRANSCRIPTIONAL REGULATORY PROTEIN"/>
    <property type="match status" value="1"/>
</dbReference>
<dbReference type="AlphaFoldDB" id="A0A0T9PMU6"/>
<dbReference type="Proteomes" id="UP000041882">
    <property type="component" value="Unassembled WGS sequence"/>
</dbReference>
<dbReference type="InterPro" id="IPR023772">
    <property type="entry name" value="DNA-bd_HTH_TetR-type_CS"/>
</dbReference>
<protein>
    <submittedName>
        <fullName evidence="6">TetR family transcription regulatory protein</fullName>
    </submittedName>
</protein>
<dbReference type="RefSeq" id="WP_050114267.1">
    <property type="nucleotide sequence ID" value="NZ_CABHXQ010000042.1"/>
</dbReference>
<dbReference type="PANTHER" id="PTHR47506">
    <property type="entry name" value="TRANSCRIPTIONAL REGULATORY PROTEIN"/>
    <property type="match status" value="1"/>
</dbReference>
<dbReference type="Gene3D" id="1.10.10.60">
    <property type="entry name" value="Homeodomain-like"/>
    <property type="match status" value="1"/>
</dbReference>
<name>A0A0T9PMU6_9GAMM</name>
<dbReference type="EMBL" id="CQAW01000009">
    <property type="protein sequence ID" value="CNH73288.1"/>
    <property type="molecule type" value="Genomic_DNA"/>
</dbReference>
<dbReference type="Pfam" id="PF00440">
    <property type="entry name" value="TetR_N"/>
    <property type="match status" value="1"/>
</dbReference>
<keyword evidence="7" id="KW-1185">Reference proteome</keyword>
<evidence type="ECO:0000313" key="7">
    <source>
        <dbReference type="Proteomes" id="UP000041882"/>
    </source>
</evidence>
<evidence type="ECO:0000259" key="5">
    <source>
        <dbReference type="PROSITE" id="PS50977"/>
    </source>
</evidence>
<dbReference type="SUPFAM" id="SSF46689">
    <property type="entry name" value="Homeodomain-like"/>
    <property type="match status" value="1"/>
</dbReference>
<dbReference type="GO" id="GO:0003677">
    <property type="term" value="F:DNA binding"/>
    <property type="evidence" value="ECO:0007669"/>
    <property type="project" value="UniProtKB-UniRule"/>
</dbReference>
<evidence type="ECO:0000256" key="1">
    <source>
        <dbReference type="ARBA" id="ARBA00023015"/>
    </source>
</evidence>